<gene>
    <name evidence="1" type="ORF">LTS18_011971</name>
</gene>
<dbReference type="Proteomes" id="UP001186974">
    <property type="component" value="Unassembled WGS sequence"/>
</dbReference>
<reference evidence="1" key="1">
    <citation type="submission" date="2024-09" db="EMBL/GenBank/DDBJ databases">
        <title>Black Yeasts Isolated from many extreme environments.</title>
        <authorList>
            <person name="Coleine C."/>
            <person name="Stajich J.E."/>
            <person name="Selbmann L."/>
        </authorList>
    </citation>
    <scope>NUCLEOTIDE SEQUENCE</scope>
    <source>
        <strain evidence="1">CCFEE 5737</strain>
    </source>
</reference>
<accession>A0ACC3DJN1</accession>
<sequence>MPAAARCTSCRNAAFRSIASLAGVELPLRSSRGWQIRLPQASRLFTTSHTVRSAQKGESNALFGDDFADDGLKERGNTRHEHEVRARRPSLATAVKGESNALLSDDFADDTTKKGGRIRPGRYGRQRRASPTRMPRDKRSAVSGDAENTLPEPANIYLGTDFQQKADIPQQHTPEEQAAPSTDAHSQQAVHEHSARVESQLQQDLEAIDLKELEDDTSTPHDPSLPWYLQPQSSSSTSTAHPFPDRQNLPSLPPNPPPALHPILTHLSHQIGLDDLSILDLRTLDPPAALGSNLIMLFGNARSEKHLHVSADRFCRWLRAEHALRPRADGLLGRNELKLRAKRKAKRSRLLAAAGTSSMETGTSSSGEGGDDNKMGWICCTIGRVEAAEGAGTGGVEEAALEGEEGGFVGFGTRRSGVTLVVQMFTERRREELDLEGLWSGVLEKQEARKAKELEEQRIQHEVSRVGQDPAYGGKKAASKGEGSG</sequence>
<comment type="caution">
    <text evidence="1">The sequence shown here is derived from an EMBL/GenBank/DDBJ whole genome shotgun (WGS) entry which is preliminary data.</text>
</comment>
<keyword evidence="2" id="KW-1185">Reference proteome</keyword>
<name>A0ACC3DJN1_9PEZI</name>
<evidence type="ECO:0000313" key="2">
    <source>
        <dbReference type="Proteomes" id="UP001186974"/>
    </source>
</evidence>
<protein>
    <submittedName>
        <fullName evidence="1">Uncharacterized protein</fullName>
    </submittedName>
</protein>
<dbReference type="EMBL" id="JAWDJW010003523">
    <property type="protein sequence ID" value="KAK3076816.1"/>
    <property type="molecule type" value="Genomic_DNA"/>
</dbReference>
<evidence type="ECO:0000313" key="1">
    <source>
        <dbReference type="EMBL" id="KAK3076816.1"/>
    </source>
</evidence>
<proteinExistence type="predicted"/>
<feature type="non-terminal residue" evidence="1">
    <location>
        <position position="485"/>
    </location>
</feature>
<organism evidence="1 2">
    <name type="scientific">Coniosporium uncinatum</name>
    <dbReference type="NCBI Taxonomy" id="93489"/>
    <lineage>
        <taxon>Eukaryota</taxon>
        <taxon>Fungi</taxon>
        <taxon>Dikarya</taxon>
        <taxon>Ascomycota</taxon>
        <taxon>Pezizomycotina</taxon>
        <taxon>Dothideomycetes</taxon>
        <taxon>Dothideomycetes incertae sedis</taxon>
        <taxon>Coniosporium</taxon>
    </lineage>
</organism>